<gene>
    <name evidence="2" type="ORF">CH063_12541</name>
    <name evidence="3" type="ORF">CH63R_10133</name>
</gene>
<dbReference type="VEuPathDB" id="FungiDB:CH63R_10133"/>
<dbReference type="HOGENOM" id="CLU_1695350_0_0_1"/>
<evidence type="ECO:0000313" key="4">
    <source>
        <dbReference type="Proteomes" id="UP000007174"/>
    </source>
</evidence>
<dbReference type="EMBL" id="LTAN01000007">
    <property type="protein sequence ID" value="OBR06013.1"/>
    <property type="molecule type" value="Genomic_DNA"/>
</dbReference>
<dbReference type="GeneID" id="28869214"/>
<keyword evidence="5" id="KW-1185">Reference proteome</keyword>
<reference evidence="5" key="4">
    <citation type="journal article" date="2017" name="BMC Genomics">
        <title>Gapless genome assembly of Colletotrichum higginsianum reveals chromosome structure and association of transposable elements with secondary metabolite gene clusters.</title>
        <authorList>
            <person name="Dallery J.-F."/>
            <person name="Lapalu N."/>
            <person name="Zampounis A."/>
            <person name="Pigne S."/>
            <person name="Luyten I."/>
            <person name="Amselem J."/>
            <person name="Wittenberg A.H.J."/>
            <person name="Zhou S."/>
            <person name="de Queiroz M.V."/>
            <person name="Robin G.P."/>
            <person name="Auger A."/>
            <person name="Hainaut M."/>
            <person name="Henrissat B."/>
            <person name="Kim K.-T."/>
            <person name="Lee Y.-H."/>
            <person name="Lespinet O."/>
            <person name="Schwartz D.C."/>
            <person name="Thon M.R."/>
            <person name="O'Connell R.J."/>
        </authorList>
    </citation>
    <scope>NUCLEOTIDE SEQUENCE [LARGE SCALE GENOMIC DNA]</scope>
    <source>
        <strain evidence="5">IMI 349063</strain>
    </source>
</reference>
<evidence type="ECO:0000313" key="5">
    <source>
        <dbReference type="Proteomes" id="UP000092177"/>
    </source>
</evidence>
<feature type="compositionally biased region" description="Basic and acidic residues" evidence="1">
    <location>
        <begin position="74"/>
        <end position="95"/>
    </location>
</feature>
<evidence type="ECO:0000256" key="1">
    <source>
        <dbReference type="SAM" id="MobiDB-lite"/>
    </source>
</evidence>
<feature type="compositionally biased region" description="Basic and acidic residues" evidence="1">
    <location>
        <begin position="103"/>
        <end position="113"/>
    </location>
</feature>
<dbReference type="AlphaFoldDB" id="H1VQT0"/>
<name>H1VQT0_COLHI</name>
<protein>
    <submittedName>
        <fullName evidence="2">Uncharacterized protein</fullName>
    </submittedName>
</protein>
<accession>H1VQT0</accession>
<organism evidence="2 4">
    <name type="scientific">Colletotrichum higginsianum (strain IMI 349063)</name>
    <name type="common">Crucifer anthracnose fungus</name>
    <dbReference type="NCBI Taxonomy" id="759273"/>
    <lineage>
        <taxon>Eukaryota</taxon>
        <taxon>Fungi</taxon>
        <taxon>Dikarya</taxon>
        <taxon>Ascomycota</taxon>
        <taxon>Pezizomycotina</taxon>
        <taxon>Sordariomycetes</taxon>
        <taxon>Hypocreomycetidae</taxon>
        <taxon>Glomerellales</taxon>
        <taxon>Glomerellaceae</taxon>
        <taxon>Colletotrichum</taxon>
        <taxon>Colletotrichum destructivum species complex</taxon>
    </lineage>
</organism>
<feature type="region of interest" description="Disordered" evidence="1">
    <location>
        <begin position="74"/>
        <end position="115"/>
    </location>
</feature>
<dbReference type="EMBL" id="CACQ02005493">
    <property type="protein sequence ID" value="CCF42586.1"/>
    <property type="molecule type" value="Genomic_DNA"/>
</dbReference>
<dbReference type="Proteomes" id="UP000007174">
    <property type="component" value="Unassembled WGS sequence"/>
</dbReference>
<dbReference type="RefSeq" id="XP_018154531.1">
    <property type="nucleotide sequence ID" value="XM_018305107.1"/>
</dbReference>
<sequence length="155" mass="17781">MRDERLEVTRAVTAHSDALQRYEQEHSIRMERLQYKVQLMLDATDSCGIKEILRSVESLAIKIEQLSLDVSHLKHEKKDASMPSGHRESKRHADTDDNPDSNCLRDADARPSEDFLESSVLRRDDKTKVLDGKLTRTAIDILDRLVKIQEKPSNS</sequence>
<evidence type="ECO:0000313" key="2">
    <source>
        <dbReference type="EMBL" id="CCF42586.1"/>
    </source>
</evidence>
<dbReference type="KEGG" id="chig:CH63R_10133"/>
<evidence type="ECO:0000313" key="3">
    <source>
        <dbReference type="EMBL" id="OBR06013.1"/>
    </source>
</evidence>
<reference evidence="4" key="2">
    <citation type="journal article" date="2012" name="Nat. Genet.">
        <title>Lifestyle transitions in plant pathogenic Colletotrichum fungi deciphered by genome and transcriptome analyses.</title>
        <authorList>
            <person name="O'Connell R.J."/>
            <person name="Thon M.R."/>
            <person name="Hacquard S."/>
            <person name="Amyotte S.G."/>
            <person name="Kleemann J."/>
            <person name="Torres M.F."/>
            <person name="Damm U."/>
            <person name="Buiate E.A."/>
            <person name="Epstein L."/>
            <person name="Alkan N."/>
            <person name="Altmueller J."/>
            <person name="Alvarado-Balderrama L."/>
            <person name="Bauser C.A."/>
            <person name="Becker C."/>
            <person name="Birren B.W."/>
            <person name="Chen Z."/>
            <person name="Choi J."/>
            <person name="Crouch J.A."/>
            <person name="Duvick J.P."/>
            <person name="Farman M.A."/>
            <person name="Gan P."/>
            <person name="Heiman D."/>
            <person name="Henrissat B."/>
            <person name="Howard R.J."/>
            <person name="Kabbage M."/>
            <person name="Koch C."/>
            <person name="Kracher B."/>
            <person name="Kubo Y."/>
            <person name="Law A.D."/>
            <person name="Lebrun M.-H."/>
            <person name="Lee Y.-H."/>
            <person name="Miyara I."/>
            <person name="Moore N."/>
            <person name="Neumann U."/>
            <person name="Nordstroem K."/>
            <person name="Panaccione D.G."/>
            <person name="Panstruga R."/>
            <person name="Place M."/>
            <person name="Proctor R.H."/>
            <person name="Prusky D."/>
            <person name="Rech G."/>
            <person name="Reinhardt R."/>
            <person name="Rollins J.A."/>
            <person name="Rounsley S."/>
            <person name="Schardl C.L."/>
            <person name="Schwartz D.C."/>
            <person name="Shenoy N."/>
            <person name="Shirasu K."/>
            <person name="Sikhakolli U.R."/>
            <person name="Stueber K."/>
            <person name="Sukno S.A."/>
            <person name="Sweigard J.A."/>
            <person name="Takano Y."/>
            <person name="Takahara H."/>
            <person name="Trail F."/>
            <person name="van der Does H.C."/>
            <person name="Voll L.M."/>
            <person name="Will I."/>
            <person name="Young S."/>
            <person name="Zeng Q."/>
            <person name="Zhang J."/>
            <person name="Zhou S."/>
            <person name="Dickman M.B."/>
            <person name="Schulze-Lefert P."/>
            <person name="Ver Loren van Themaat E."/>
            <person name="Ma L.-J."/>
            <person name="Vaillancourt L.J."/>
        </authorList>
    </citation>
    <scope>NUCLEOTIDE SEQUENCE [LARGE SCALE GENOMIC DNA]</scope>
    <source>
        <strain evidence="4">IMI 349063</strain>
    </source>
</reference>
<proteinExistence type="predicted"/>
<dbReference type="Proteomes" id="UP000092177">
    <property type="component" value="Unassembled WGS sequence"/>
</dbReference>
<reference evidence="2" key="1">
    <citation type="submission" date="2011-12" db="EMBL/GenBank/DDBJ databases">
        <title>The genome sequence of Colletotrichum higginsianum IMI 34906.</title>
        <authorList>
            <person name="Ma L.-J."/>
            <person name="O'Connell R."/>
            <person name="van Themaat E.V.L."/>
            <person name="Stueber K."/>
            <person name="Young S.K."/>
            <person name="Zeng Q."/>
            <person name="Gargeya S."/>
            <person name="Fitzgerald M."/>
            <person name="Haas B."/>
            <person name="Abouelleil A."/>
            <person name="Alvarado L."/>
            <person name="Arachchi H.M."/>
            <person name="Berlin A."/>
            <person name="Chapman S.B."/>
            <person name="Gearin G."/>
            <person name="Goldberg J."/>
            <person name="Griggs A."/>
            <person name="Gujja S."/>
            <person name="Hansen M."/>
            <person name="Heiman D."/>
            <person name="Howarth C."/>
            <person name="Larimer J."/>
            <person name="Lui A."/>
            <person name="MacDonald P.J.P."/>
            <person name="McCowen C."/>
            <person name="Montmayeur A."/>
            <person name="Murphy C."/>
            <person name="Neiman D."/>
            <person name="Pearson M."/>
            <person name="Priest M."/>
            <person name="Roberts A."/>
            <person name="Saif S."/>
            <person name="Shea T."/>
            <person name="Sisk P."/>
            <person name="Stolte C."/>
            <person name="Sykes S."/>
            <person name="Wortman J."/>
            <person name="Nusbaum C."/>
            <person name="Birren B."/>
        </authorList>
    </citation>
    <scope>NUCLEOTIDE SEQUENCE</scope>
    <source>
        <strain evidence="2">IMI 349063</strain>
    </source>
</reference>
<reference evidence="3" key="3">
    <citation type="submission" date="2016-02" db="EMBL/GenBank/DDBJ databases">
        <title>Resequencing and annotation of the Colletotrichum higginsianum genome.</title>
        <authorList>
            <person name="O'Connell R."/>
            <person name="Zambounis A."/>
            <person name="Thon M."/>
            <person name="Dallery J.-F."/>
        </authorList>
    </citation>
    <scope>NUCLEOTIDE SEQUENCE [LARGE SCALE GENOMIC DNA]</scope>
    <source>
        <strain evidence="3">IMI 349063</strain>
    </source>
</reference>